<reference evidence="1 2" key="1">
    <citation type="journal article" date="2019" name="Environ. Microbiol.">
        <title>Species interactions and distinct microbial communities in high Arctic permafrost affected cryosols are associated with the CH4 and CO2 gas fluxes.</title>
        <authorList>
            <person name="Altshuler I."/>
            <person name="Hamel J."/>
            <person name="Turney S."/>
            <person name="Magnuson E."/>
            <person name="Levesque R."/>
            <person name="Greer C."/>
            <person name="Whyte L.G."/>
        </authorList>
    </citation>
    <scope>NUCLEOTIDE SEQUENCE [LARGE SCALE GENOMIC DNA]</scope>
    <source>
        <strain evidence="1 2">E6.1</strain>
    </source>
</reference>
<sequence length="86" mass="9091">MTIVAVLFAGPALAQTAPVSQSPAKPKTTCRTAVITGSRMPVRTCHAAKEWADVDSGHRRDVDRGNLVLNTISKAQTDSVGTPSFQ</sequence>
<comment type="caution">
    <text evidence="1">The sequence shown here is derived from an EMBL/GenBank/DDBJ whole genome shotgun (WGS) entry which is preliminary data.</text>
</comment>
<keyword evidence="2" id="KW-1185">Reference proteome</keyword>
<organism evidence="1 2">
    <name type="scientific">Sphingomonas glacialis</name>
    <dbReference type="NCBI Taxonomy" id="658225"/>
    <lineage>
        <taxon>Bacteria</taxon>
        <taxon>Pseudomonadati</taxon>
        <taxon>Pseudomonadota</taxon>
        <taxon>Alphaproteobacteria</taxon>
        <taxon>Sphingomonadales</taxon>
        <taxon>Sphingomonadaceae</taxon>
        <taxon>Sphingomonas</taxon>
    </lineage>
</organism>
<evidence type="ECO:0000313" key="1">
    <source>
        <dbReference type="EMBL" id="TPG52831.1"/>
    </source>
</evidence>
<dbReference type="AlphaFoldDB" id="A0A502FTT2"/>
<name>A0A502FTT2_9SPHN</name>
<gene>
    <name evidence="1" type="ORF">EAH76_13275</name>
</gene>
<evidence type="ECO:0000313" key="2">
    <source>
        <dbReference type="Proteomes" id="UP000319931"/>
    </source>
</evidence>
<accession>A0A502FTT2</accession>
<dbReference type="EMBL" id="RCZC01000003">
    <property type="protein sequence ID" value="TPG52831.1"/>
    <property type="molecule type" value="Genomic_DNA"/>
</dbReference>
<dbReference type="RefSeq" id="WP_140850752.1">
    <property type="nucleotide sequence ID" value="NZ_RCZC01000003.1"/>
</dbReference>
<proteinExistence type="predicted"/>
<dbReference type="Proteomes" id="UP000319931">
    <property type="component" value="Unassembled WGS sequence"/>
</dbReference>
<protein>
    <submittedName>
        <fullName evidence="1">Uncharacterized protein</fullName>
    </submittedName>
</protein>
<dbReference type="OrthoDB" id="7585345at2"/>